<evidence type="ECO:0008006" key="4">
    <source>
        <dbReference type="Google" id="ProtNLM"/>
    </source>
</evidence>
<feature type="non-terminal residue" evidence="2">
    <location>
        <position position="1"/>
    </location>
</feature>
<keyword evidence="3" id="KW-1185">Reference proteome</keyword>
<dbReference type="Proteomes" id="UP001432027">
    <property type="component" value="Unassembled WGS sequence"/>
</dbReference>
<evidence type="ECO:0000313" key="3">
    <source>
        <dbReference type="Proteomes" id="UP001432027"/>
    </source>
</evidence>
<dbReference type="PANTHER" id="PTHR12959">
    <property type="entry name" value="GPI TRANSAMIDASE COMPONENT PIG-T-RELATED"/>
    <property type="match status" value="1"/>
</dbReference>
<comment type="caution">
    <text evidence="2">The sequence shown here is derived from an EMBL/GenBank/DDBJ whole genome shotgun (WGS) entry which is preliminary data.</text>
</comment>
<dbReference type="InterPro" id="IPR007245">
    <property type="entry name" value="PIG-T"/>
</dbReference>
<protein>
    <recommendedName>
        <fullName evidence="4">GPI transamidase component PIG-T</fullName>
    </recommendedName>
</protein>
<organism evidence="2 3">
    <name type="scientific">Pristionchus entomophagus</name>
    <dbReference type="NCBI Taxonomy" id="358040"/>
    <lineage>
        <taxon>Eukaryota</taxon>
        <taxon>Metazoa</taxon>
        <taxon>Ecdysozoa</taxon>
        <taxon>Nematoda</taxon>
        <taxon>Chromadorea</taxon>
        <taxon>Rhabditida</taxon>
        <taxon>Rhabditina</taxon>
        <taxon>Diplogasteromorpha</taxon>
        <taxon>Diplogasteroidea</taxon>
        <taxon>Neodiplogasteridae</taxon>
        <taxon>Pristionchus</taxon>
    </lineage>
</organism>
<reference evidence="2" key="1">
    <citation type="submission" date="2023-10" db="EMBL/GenBank/DDBJ databases">
        <title>Genome assembly of Pristionchus species.</title>
        <authorList>
            <person name="Yoshida K."/>
            <person name="Sommer R.J."/>
        </authorList>
    </citation>
    <scope>NUCLEOTIDE SEQUENCE</scope>
    <source>
        <strain evidence="2">RS0144</strain>
    </source>
</reference>
<evidence type="ECO:0000313" key="2">
    <source>
        <dbReference type="EMBL" id="GMS89112.1"/>
    </source>
</evidence>
<dbReference type="Pfam" id="PF04113">
    <property type="entry name" value="Gpi16"/>
    <property type="match status" value="2"/>
</dbReference>
<name>A0AAV5T0K5_9BILA</name>
<evidence type="ECO:0000256" key="1">
    <source>
        <dbReference type="SAM" id="SignalP"/>
    </source>
</evidence>
<dbReference type="EMBL" id="BTSX01000003">
    <property type="protein sequence ID" value="GMS89112.1"/>
    <property type="molecule type" value="Genomic_DNA"/>
</dbReference>
<proteinExistence type="predicted"/>
<dbReference type="GO" id="GO:0042765">
    <property type="term" value="C:GPI-anchor transamidase complex"/>
    <property type="evidence" value="ECO:0007669"/>
    <property type="project" value="InterPro"/>
</dbReference>
<sequence length="583" mass="65205">QMLPLLLLLSHILLIRSESFTEELSVSRLPSGNMAARFHFEVNDVAKELSDHSYFFPPILTELVKKYSLSELSLTLGQGNWQPSKWGSPPQPSAPQGATIGAWFEGANNKTEVDHGWHHLVNALNGLFCTSLSAMHPVFTSSIGEKPRGTHWKSERRSLRFGAMAEETVCTENLTPWRKLLPCKKSGLVTLLNPLRLYNSLYHSIGFNLFLQCDNQKCANPKWKLSLDAIVVFDFKPTDRSLGFSFELFFGRSMAGKCEVADKSIFIYNDDYYTPKFERTANVTKDGDRTFHVFDMKSSSNNEMVRYDGQRNLDSRLAPQSIEVDAAMLGSEASLSGTLEYGIYGGSIHSPLSASFFVIVPWYAQVQYASLLMKCRTKGEEYDGVRSRSFIPSISRKRPASIYYDFELRPNAKCIVSLKFTRAFMKMSEYPSDANHGKYIPPAVVHVVDPDHPSKFGSESIPLLSIYSSPLLLTLPVPDFSMPFNVEAFVCVVISLCFSPILDLSAYVMLPVGNVRPVTSKTKKIFRVILYIITGLCIYAEMHQVSPAQIMRYGRAAIKVAFNATVEAVAPLTHQVTGDPTVV</sequence>
<dbReference type="AlphaFoldDB" id="A0AAV5T0K5"/>
<dbReference type="PANTHER" id="PTHR12959:SF11">
    <property type="entry name" value="GPI TRANSAMIDASE COMPONENT PIG-T"/>
    <property type="match status" value="1"/>
</dbReference>
<gene>
    <name evidence="2" type="ORF">PENTCL1PPCAC_11287</name>
</gene>
<keyword evidence="1" id="KW-0732">Signal</keyword>
<accession>A0AAV5T0K5</accession>
<dbReference type="GO" id="GO:0016255">
    <property type="term" value="P:attachment of GPI anchor to protein"/>
    <property type="evidence" value="ECO:0007669"/>
    <property type="project" value="InterPro"/>
</dbReference>
<feature type="chain" id="PRO_5043797932" description="GPI transamidase component PIG-T" evidence="1">
    <location>
        <begin position="18"/>
        <end position="583"/>
    </location>
</feature>
<feature type="signal peptide" evidence="1">
    <location>
        <begin position="1"/>
        <end position="17"/>
    </location>
</feature>